<proteinExistence type="predicted"/>
<dbReference type="InterPro" id="IPR032675">
    <property type="entry name" value="LRR_dom_sf"/>
</dbReference>
<keyword evidence="1" id="KW-0175">Coiled coil</keyword>
<protein>
    <recommendedName>
        <fullName evidence="4">F-box domain-containing protein</fullName>
    </recommendedName>
</protein>
<evidence type="ECO:0000313" key="3">
    <source>
        <dbReference type="Proteomes" id="UP000521872"/>
    </source>
</evidence>
<evidence type="ECO:0000256" key="1">
    <source>
        <dbReference type="SAM" id="Coils"/>
    </source>
</evidence>
<dbReference type="EMBL" id="JAACJL010000046">
    <property type="protein sequence ID" value="KAF4613280.1"/>
    <property type="molecule type" value="Genomic_DNA"/>
</dbReference>
<sequence>MEHVEKPDHSRDWKIASIRKKLTAATQEILVAKQHVVDLEEQAARIKEDLNSLSAAIMCLPPEILIEIFLLLCEGRPMDDMDDLESFCSQYPPQFRIGAVCRTWRRIAWGTSRMWRMIVISFLSKKIQSQSRLLQEWIQRSGTSLLDIYLFSEDLREADRDHYGLPFYQPPRETLNVICAAKDRWRSLHSPAFIHLQHHLGSGCATSLHELRLSNPDGECYDLDNITVPWDLRGSLHLKKLNLNMIDTTELEINWKSLTHLNLYICSGGYQHFLKELSALESFVVFHEDLDDNEDPLSFNQTGTFHTLPNLTRLSLRELGAKTTANLLSYLTAPKLKDVSLSPQRIDDPMQWMQTIIQFITRSSCPLENMDVYKIPAAGVAALVEHIRTVTRFSAQSFSSSFEPIPHPDALLDTFNISRHRKCLPELEELILKGNFSEDIDTLLEMIKSRVQPPPSEDDQPQVKKIRKIDITYEHTLNLGPSKLESFYDEVSSLSASTSTLITVTFDDRY</sequence>
<accession>A0A8H4QLC9</accession>
<dbReference type="Proteomes" id="UP000521872">
    <property type="component" value="Unassembled WGS sequence"/>
</dbReference>
<name>A0A8H4QLC9_9AGAR</name>
<gene>
    <name evidence="2" type="ORF">D9613_011011</name>
</gene>
<feature type="coiled-coil region" evidence="1">
    <location>
        <begin position="22"/>
        <end position="56"/>
    </location>
</feature>
<dbReference type="Gene3D" id="3.80.10.10">
    <property type="entry name" value="Ribonuclease Inhibitor"/>
    <property type="match status" value="1"/>
</dbReference>
<keyword evidence="3" id="KW-1185">Reference proteome</keyword>
<organism evidence="2 3">
    <name type="scientific">Agrocybe pediades</name>
    <dbReference type="NCBI Taxonomy" id="84607"/>
    <lineage>
        <taxon>Eukaryota</taxon>
        <taxon>Fungi</taxon>
        <taxon>Dikarya</taxon>
        <taxon>Basidiomycota</taxon>
        <taxon>Agaricomycotina</taxon>
        <taxon>Agaricomycetes</taxon>
        <taxon>Agaricomycetidae</taxon>
        <taxon>Agaricales</taxon>
        <taxon>Agaricineae</taxon>
        <taxon>Strophariaceae</taxon>
        <taxon>Agrocybe</taxon>
    </lineage>
</organism>
<evidence type="ECO:0000313" key="2">
    <source>
        <dbReference type="EMBL" id="KAF4613280.1"/>
    </source>
</evidence>
<evidence type="ECO:0008006" key="4">
    <source>
        <dbReference type="Google" id="ProtNLM"/>
    </source>
</evidence>
<reference evidence="2 3" key="1">
    <citation type="submission" date="2019-12" db="EMBL/GenBank/DDBJ databases">
        <authorList>
            <person name="Floudas D."/>
            <person name="Bentzer J."/>
            <person name="Ahren D."/>
            <person name="Johansson T."/>
            <person name="Persson P."/>
            <person name="Tunlid A."/>
        </authorList>
    </citation>
    <scope>NUCLEOTIDE SEQUENCE [LARGE SCALE GENOMIC DNA]</scope>
    <source>
        <strain evidence="2 3">CBS 102.39</strain>
    </source>
</reference>
<dbReference type="PANTHER" id="PTHR38926">
    <property type="entry name" value="F-BOX DOMAIN CONTAINING PROTEIN, EXPRESSED"/>
    <property type="match status" value="1"/>
</dbReference>
<comment type="caution">
    <text evidence="2">The sequence shown here is derived from an EMBL/GenBank/DDBJ whole genome shotgun (WGS) entry which is preliminary data.</text>
</comment>
<dbReference type="Gene3D" id="1.20.1280.50">
    <property type="match status" value="1"/>
</dbReference>
<dbReference type="SUPFAM" id="SSF52047">
    <property type="entry name" value="RNI-like"/>
    <property type="match status" value="1"/>
</dbReference>
<dbReference type="AlphaFoldDB" id="A0A8H4QLC9"/>
<dbReference type="PANTHER" id="PTHR38926:SF5">
    <property type="entry name" value="F-BOX AND LEUCINE-RICH REPEAT PROTEIN 6"/>
    <property type="match status" value="1"/>
</dbReference>